<evidence type="ECO:0000256" key="1">
    <source>
        <dbReference type="ARBA" id="ARBA00005541"/>
    </source>
</evidence>
<evidence type="ECO:0000256" key="2">
    <source>
        <dbReference type="PIRNR" id="PIRNR026508"/>
    </source>
</evidence>
<sequence length="413" mass="46131">MSTEDPKKETQPTADAPQDDMLEGLLADPFSEQTAAPAVNGTADSKDEAVALIDKLPAAEQEKAHQLASQIDINNQEAVMNYGAAAQKQLGQFSQSMLNQIQSKDTGAIGDSLTDLMYRLKEANPDDLRAEDSNVFRRLFGKVKQSIYETTAKYQKIGAQIDGIAGKLGSEKNGLLADNRVLEELYQKNKTYFDALNIYIAAGQLKIKELTEETIPAMQKKAEAAGGDQMLLQQVNDLTQFKVRLEKRTYDLQLARQITLQQAPQIRLIQNTNQALAEKIQASINTAIPLWKNQVAIALTLLRQKNAVTAQRQVSQTTNDLLKKNSEMLKMSSIETAKENERGVVDIETLQKTQNDLVETLNQTLQIQQEGREKRKSAERELDSMEQDLKRQLLNYTHGHQSDNSSGTNRREV</sequence>
<dbReference type="HOGENOM" id="CLU_032111_0_0_9"/>
<evidence type="ECO:0000313" key="5">
    <source>
        <dbReference type="Proteomes" id="UP000030647"/>
    </source>
</evidence>
<evidence type="ECO:0008006" key="6">
    <source>
        <dbReference type="Google" id="ProtNLM"/>
    </source>
</evidence>
<proteinExistence type="inferred from homology"/>
<dbReference type="InterPro" id="IPR008863">
    <property type="entry name" value="Toxic_anion-R_TelA"/>
</dbReference>
<dbReference type="PANTHER" id="PTHR38432">
    <property type="entry name" value="TELA-LIKE PROTEIN SAOUHSC_01408"/>
    <property type="match status" value="1"/>
</dbReference>
<feature type="region of interest" description="Disordered" evidence="3">
    <location>
        <begin position="1"/>
        <end position="45"/>
    </location>
</feature>
<name>U4TXE7_9LACO</name>
<comment type="similarity">
    <text evidence="1 2">Belongs to the TelA family.</text>
</comment>
<dbReference type="EMBL" id="KI271582">
    <property type="protein sequence ID" value="ERL66488.1"/>
    <property type="molecule type" value="Genomic_DNA"/>
</dbReference>
<dbReference type="eggNOG" id="COG3853">
    <property type="taxonomic scope" value="Bacteria"/>
</dbReference>
<evidence type="ECO:0000256" key="3">
    <source>
        <dbReference type="SAM" id="MobiDB-lite"/>
    </source>
</evidence>
<dbReference type="PANTHER" id="PTHR38432:SF1">
    <property type="entry name" value="TELA-LIKE PROTEIN SAOUHSC_01408"/>
    <property type="match status" value="1"/>
</dbReference>
<gene>
    <name evidence="4" type="ORF">L248_0167</name>
</gene>
<feature type="compositionally biased region" description="Basic and acidic residues" evidence="3">
    <location>
        <begin position="1"/>
        <end position="10"/>
    </location>
</feature>
<accession>U4TXE7</accession>
<dbReference type="Proteomes" id="UP000030647">
    <property type="component" value="Unassembled WGS sequence"/>
</dbReference>
<reference evidence="5" key="1">
    <citation type="journal article" date="2013" name="Genome Announc.">
        <title>Whole-Genome Sequencing of Lactobacillus shenzhenensis Strain LY-73T.</title>
        <authorList>
            <person name="Lin Z."/>
            <person name="Liu Z."/>
            <person name="Yang R."/>
            <person name="Zou Y."/>
            <person name="Wan D."/>
            <person name="Chen J."/>
            <person name="Guo M."/>
            <person name="Zhao J."/>
            <person name="Fang C."/>
            <person name="Yang R."/>
            <person name="Liu F."/>
        </authorList>
    </citation>
    <scope>NUCLEOTIDE SEQUENCE [LARGE SCALE GENOMIC DNA]</scope>
    <source>
        <strain evidence="5">LY-73</strain>
    </source>
</reference>
<feature type="compositionally biased region" description="Basic and acidic residues" evidence="3">
    <location>
        <begin position="370"/>
        <end position="391"/>
    </location>
</feature>
<feature type="compositionally biased region" description="Polar residues" evidence="3">
    <location>
        <begin position="394"/>
        <end position="413"/>
    </location>
</feature>
<dbReference type="AlphaFoldDB" id="U4TXE7"/>
<protein>
    <recommendedName>
        <fullName evidence="6">Toxic anion resistance protein</fullName>
    </recommendedName>
</protein>
<evidence type="ECO:0000313" key="4">
    <source>
        <dbReference type="EMBL" id="ERL66488.1"/>
    </source>
</evidence>
<dbReference type="PIRSF" id="PIRSF026508">
    <property type="entry name" value="TelA"/>
    <property type="match status" value="1"/>
</dbReference>
<dbReference type="Pfam" id="PF05816">
    <property type="entry name" value="TelA"/>
    <property type="match status" value="1"/>
</dbReference>
<organism evidence="4 5">
    <name type="scientific">Schleiferilactobacillus shenzhenensis LY-73</name>
    <dbReference type="NCBI Taxonomy" id="1231336"/>
    <lineage>
        <taxon>Bacteria</taxon>
        <taxon>Bacillati</taxon>
        <taxon>Bacillota</taxon>
        <taxon>Bacilli</taxon>
        <taxon>Lactobacillales</taxon>
        <taxon>Lactobacillaceae</taxon>
        <taxon>Schleiferilactobacillus</taxon>
    </lineage>
</organism>
<keyword evidence="5" id="KW-1185">Reference proteome</keyword>
<feature type="region of interest" description="Disordered" evidence="3">
    <location>
        <begin position="368"/>
        <end position="413"/>
    </location>
</feature>
<dbReference type="STRING" id="1231336.L248_0167"/>